<feature type="compositionally biased region" description="Basic residues" evidence="1">
    <location>
        <begin position="242"/>
        <end position="255"/>
    </location>
</feature>
<feature type="compositionally biased region" description="Polar residues" evidence="1">
    <location>
        <begin position="8"/>
        <end position="18"/>
    </location>
</feature>
<feature type="region of interest" description="Disordered" evidence="1">
    <location>
        <begin position="239"/>
        <end position="271"/>
    </location>
</feature>
<evidence type="ECO:0000313" key="2">
    <source>
        <dbReference type="EMBL" id="KAH7149314.1"/>
    </source>
</evidence>
<dbReference type="EMBL" id="JAGMUU010000007">
    <property type="protein sequence ID" value="KAH7149314.1"/>
    <property type="molecule type" value="Genomic_DNA"/>
</dbReference>
<reference evidence="2" key="1">
    <citation type="journal article" date="2021" name="Nat. Commun.">
        <title>Genetic determinants of endophytism in the Arabidopsis root mycobiome.</title>
        <authorList>
            <person name="Mesny F."/>
            <person name="Miyauchi S."/>
            <person name="Thiergart T."/>
            <person name="Pickel B."/>
            <person name="Atanasova L."/>
            <person name="Karlsson M."/>
            <person name="Huettel B."/>
            <person name="Barry K.W."/>
            <person name="Haridas S."/>
            <person name="Chen C."/>
            <person name="Bauer D."/>
            <person name="Andreopoulos W."/>
            <person name="Pangilinan J."/>
            <person name="LaButti K."/>
            <person name="Riley R."/>
            <person name="Lipzen A."/>
            <person name="Clum A."/>
            <person name="Drula E."/>
            <person name="Henrissat B."/>
            <person name="Kohler A."/>
            <person name="Grigoriev I.V."/>
            <person name="Martin F.M."/>
            <person name="Hacquard S."/>
        </authorList>
    </citation>
    <scope>NUCLEOTIDE SEQUENCE</scope>
    <source>
        <strain evidence="2">MPI-CAGE-AT-0021</strain>
    </source>
</reference>
<feature type="region of interest" description="Disordered" evidence="1">
    <location>
        <begin position="57"/>
        <end position="89"/>
    </location>
</feature>
<sequence>MSLDAATTRPSDVASSMASPISLPTSPPLSPCINLQSTQHRQVDMLAYRLRHQSLMQQSLSSGSNRPLPSASLSPTSLPDDDLPPYGVASRYHDSMVMEVDDDAADEGLTVPVVLTHGEHQTYQRGLGIMVPASISGYSNIGQPSLLTPNFPPDLSAQNEKTGPALSRSDSDLICPELEVDEGYCEDEDDFSWLESIVSLRNSSSNDTNSPSAAGIKKRYGLRYRSSSEAATRCSNAVHSIPRMRRRDKKRRKPSRPVDASTIEYAANATL</sequence>
<proteinExistence type="predicted"/>
<accession>A0A9P9J486</accession>
<evidence type="ECO:0000256" key="1">
    <source>
        <dbReference type="SAM" id="MobiDB-lite"/>
    </source>
</evidence>
<keyword evidence="3" id="KW-1185">Reference proteome</keyword>
<evidence type="ECO:0000313" key="3">
    <source>
        <dbReference type="Proteomes" id="UP000717696"/>
    </source>
</evidence>
<organism evidence="2 3">
    <name type="scientific">Dactylonectria estremocensis</name>
    <dbReference type="NCBI Taxonomy" id="1079267"/>
    <lineage>
        <taxon>Eukaryota</taxon>
        <taxon>Fungi</taxon>
        <taxon>Dikarya</taxon>
        <taxon>Ascomycota</taxon>
        <taxon>Pezizomycotina</taxon>
        <taxon>Sordariomycetes</taxon>
        <taxon>Hypocreomycetidae</taxon>
        <taxon>Hypocreales</taxon>
        <taxon>Nectriaceae</taxon>
        <taxon>Dactylonectria</taxon>
    </lineage>
</organism>
<comment type="caution">
    <text evidence="2">The sequence shown here is derived from an EMBL/GenBank/DDBJ whole genome shotgun (WGS) entry which is preliminary data.</text>
</comment>
<gene>
    <name evidence="2" type="ORF">B0J13DRAFT_621196</name>
</gene>
<feature type="region of interest" description="Disordered" evidence="1">
    <location>
        <begin position="1"/>
        <end position="34"/>
    </location>
</feature>
<name>A0A9P9J486_9HYPO</name>
<dbReference type="AlphaFoldDB" id="A0A9P9J486"/>
<feature type="compositionally biased region" description="Low complexity" evidence="1">
    <location>
        <begin position="57"/>
        <end position="78"/>
    </location>
</feature>
<dbReference type="OrthoDB" id="3910171at2759"/>
<protein>
    <submittedName>
        <fullName evidence="2">Uncharacterized protein</fullName>
    </submittedName>
</protein>
<dbReference type="Proteomes" id="UP000717696">
    <property type="component" value="Unassembled WGS sequence"/>
</dbReference>